<dbReference type="PANTHER" id="PTHR37953:SF1">
    <property type="entry name" value="UPF0127 PROTEIN MJ1496"/>
    <property type="match status" value="1"/>
</dbReference>
<dbReference type="Pfam" id="PF02643">
    <property type="entry name" value="DUF192"/>
    <property type="match status" value="1"/>
</dbReference>
<dbReference type="PANTHER" id="PTHR37953">
    <property type="entry name" value="UPF0127 PROTEIN MJ1496"/>
    <property type="match status" value="1"/>
</dbReference>
<dbReference type="InterPro" id="IPR003795">
    <property type="entry name" value="DUF192"/>
</dbReference>
<evidence type="ECO:0000313" key="3">
    <source>
        <dbReference type="Proteomes" id="UP000184391"/>
    </source>
</evidence>
<evidence type="ECO:0000256" key="1">
    <source>
        <dbReference type="SAM" id="MobiDB-lite"/>
    </source>
</evidence>
<protein>
    <recommendedName>
        <fullName evidence="4">DUF192 domain-containing protein</fullName>
    </recommendedName>
</protein>
<sequence>MVRFWLVAGMAALTACSPGEGATARAQVPDAPISDAPVRGEDGITRHPLSGLEVIDVVVVRDGQRLPFRVELAASEAAQARGLMFREELGDDEGMLFPSDPPQPRSFWMKNTPLSLDIIFIGTDGRISNIEADTVPYSLAPVRSVGFATAVLELRAGRAKELGIMPGDRVIWEIP</sequence>
<evidence type="ECO:0000313" key="2">
    <source>
        <dbReference type="EMBL" id="SHN61585.1"/>
    </source>
</evidence>
<gene>
    <name evidence="2" type="ORF">SAMN02745193_02303</name>
</gene>
<evidence type="ECO:0008006" key="4">
    <source>
        <dbReference type="Google" id="ProtNLM"/>
    </source>
</evidence>
<organism evidence="2 3">
    <name type="scientific">Erythrobacter sanguineus</name>
    <dbReference type="NCBI Taxonomy" id="198312"/>
    <lineage>
        <taxon>Bacteria</taxon>
        <taxon>Pseudomonadati</taxon>
        <taxon>Pseudomonadota</taxon>
        <taxon>Alphaproteobacteria</taxon>
        <taxon>Sphingomonadales</taxon>
        <taxon>Erythrobacteraceae</taxon>
        <taxon>Erythrobacter/Porphyrobacter group</taxon>
        <taxon>Erythrobacter</taxon>
    </lineage>
</organism>
<dbReference type="Gene3D" id="2.60.120.1140">
    <property type="entry name" value="Protein of unknown function DUF192"/>
    <property type="match status" value="1"/>
</dbReference>
<dbReference type="PROSITE" id="PS51257">
    <property type="entry name" value="PROKAR_LIPOPROTEIN"/>
    <property type="match status" value="1"/>
</dbReference>
<dbReference type="RefSeq" id="WP_072675150.1">
    <property type="nucleotide sequence ID" value="NZ_FRDF01000013.1"/>
</dbReference>
<accession>A0A1M7SSU1</accession>
<feature type="region of interest" description="Disordered" evidence="1">
    <location>
        <begin position="19"/>
        <end position="40"/>
    </location>
</feature>
<dbReference type="STRING" id="198312.SAMN02745193_02303"/>
<dbReference type="Proteomes" id="UP000184391">
    <property type="component" value="Unassembled WGS sequence"/>
</dbReference>
<keyword evidence="3" id="KW-1185">Reference proteome</keyword>
<dbReference type="EMBL" id="FRDF01000013">
    <property type="protein sequence ID" value="SHN61585.1"/>
    <property type="molecule type" value="Genomic_DNA"/>
</dbReference>
<dbReference type="AlphaFoldDB" id="A0A1M7SSU1"/>
<name>A0A1M7SSU1_9SPHN</name>
<reference evidence="3" key="1">
    <citation type="submission" date="2016-12" db="EMBL/GenBank/DDBJ databases">
        <authorList>
            <person name="Varghese N."/>
            <person name="Submissions S."/>
        </authorList>
    </citation>
    <scope>NUCLEOTIDE SEQUENCE [LARGE SCALE GENOMIC DNA]</scope>
    <source>
        <strain evidence="3">DSM 11032</strain>
    </source>
</reference>
<dbReference type="InterPro" id="IPR038695">
    <property type="entry name" value="Saro_0823-like_sf"/>
</dbReference>
<proteinExistence type="predicted"/>